<evidence type="ECO:0000256" key="5">
    <source>
        <dbReference type="ARBA" id="ARBA00023136"/>
    </source>
</evidence>
<evidence type="ECO:0000256" key="6">
    <source>
        <dbReference type="SAM" id="Phobius"/>
    </source>
</evidence>
<comment type="subcellular location">
    <subcellularLocation>
        <location evidence="1">Cell membrane</location>
        <topology evidence="1">Multi-pass membrane protein</topology>
    </subcellularLocation>
</comment>
<sequence>MGWRLIRSEPQPLAADPAPADGARAFRDGFLVTVFNPKGLLFFVAFVPQFIRPDLAYLPQAATFVALFTLLGILNGVAYALGADALRRVIADMGVLRWINRASGTAIAGAGLAALFARRPA</sequence>
<feature type="transmembrane region" description="Helical" evidence="6">
    <location>
        <begin position="63"/>
        <end position="86"/>
    </location>
</feature>
<dbReference type="AlphaFoldDB" id="A0A0D1D922"/>
<evidence type="ECO:0000256" key="3">
    <source>
        <dbReference type="ARBA" id="ARBA00022692"/>
    </source>
</evidence>
<gene>
    <name evidence="7" type="ORF">jaqu_17900</name>
</gene>
<keyword evidence="4 6" id="KW-1133">Transmembrane helix</keyword>
<dbReference type="Proteomes" id="UP000032232">
    <property type="component" value="Unassembled WGS sequence"/>
</dbReference>
<evidence type="ECO:0000256" key="4">
    <source>
        <dbReference type="ARBA" id="ARBA00022989"/>
    </source>
</evidence>
<protein>
    <submittedName>
        <fullName evidence="7">Homoserine/homoserine lactone efflux protein</fullName>
    </submittedName>
</protein>
<keyword evidence="5 6" id="KW-0472">Membrane</keyword>
<name>A0A0D1D922_9RHOB</name>
<evidence type="ECO:0000256" key="1">
    <source>
        <dbReference type="ARBA" id="ARBA00004651"/>
    </source>
</evidence>
<keyword evidence="2" id="KW-1003">Cell membrane</keyword>
<dbReference type="RefSeq" id="WP_316243061.1">
    <property type="nucleotide sequence ID" value="NZ_FZPF01000003.1"/>
</dbReference>
<proteinExistence type="predicted"/>
<organism evidence="7 8">
    <name type="scientific">Jannaschia aquimarina</name>
    <dbReference type="NCBI Taxonomy" id="935700"/>
    <lineage>
        <taxon>Bacteria</taxon>
        <taxon>Pseudomonadati</taxon>
        <taxon>Pseudomonadota</taxon>
        <taxon>Alphaproteobacteria</taxon>
        <taxon>Rhodobacterales</taxon>
        <taxon>Roseobacteraceae</taxon>
        <taxon>Jannaschia</taxon>
    </lineage>
</organism>
<evidence type="ECO:0000256" key="2">
    <source>
        <dbReference type="ARBA" id="ARBA00022475"/>
    </source>
</evidence>
<dbReference type="STRING" id="935700.jaqu_17900"/>
<keyword evidence="3 6" id="KW-0812">Transmembrane</keyword>
<dbReference type="GO" id="GO:0005886">
    <property type="term" value="C:plasma membrane"/>
    <property type="evidence" value="ECO:0007669"/>
    <property type="project" value="UniProtKB-SubCell"/>
</dbReference>
<evidence type="ECO:0000313" key="7">
    <source>
        <dbReference type="EMBL" id="KIT16403.1"/>
    </source>
</evidence>
<reference evidence="7 8" key="1">
    <citation type="submission" date="2015-02" db="EMBL/GenBank/DDBJ databases">
        <title>Genome Sequence of Jannaschia aquimarina DSM28248, a member of the Roseobacter clade.</title>
        <authorList>
            <person name="Voget S."/>
            <person name="Daniel R."/>
        </authorList>
    </citation>
    <scope>NUCLEOTIDE SEQUENCE [LARGE SCALE GENOMIC DNA]</scope>
    <source>
        <strain evidence="7 8">GSW-M26</strain>
    </source>
</reference>
<accession>A0A0D1D922</accession>
<dbReference type="PANTHER" id="PTHR30086:SF20">
    <property type="entry name" value="ARGININE EXPORTER PROTEIN ARGO-RELATED"/>
    <property type="match status" value="1"/>
</dbReference>
<comment type="caution">
    <text evidence="7">The sequence shown here is derived from an EMBL/GenBank/DDBJ whole genome shotgun (WGS) entry which is preliminary data.</text>
</comment>
<dbReference type="Pfam" id="PF01810">
    <property type="entry name" value="LysE"/>
    <property type="match status" value="1"/>
</dbReference>
<feature type="transmembrane region" description="Helical" evidence="6">
    <location>
        <begin position="98"/>
        <end position="117"/>
    </location>
</feature>
<evidence type="ECO:0000313" key="8">
    <source>
        <dbReference type="Proteomes" id="UP000032232"/>
    </source>
</evidence>
<dbReference type="GO" id="GO:0015171">
    <property type="term" value="F:amino acid transmembrane transporter activity"/>
    <property type="evidence" value="ECO:0007669"/>
    <property type="project" value="TreeGrafter"/>
</dbReference>
<feature type="transmembrane region" description="Helical" evidence="6">
    <location>
        <begin position="30"/>
        <end position="51"/>
    </location>
</feature>
<dbReference type="EMBL" id="JYFE01000034">
    <property type="protein sequence ID" value="KIT16403.1"/>
    <property type="molecule type" value="Genomic_DNA"/>
</dbReference>
<dbReference type="PATRIC" id="fig|935700.4.peg.1858"/>
<keyword evidence="8" id="KW-1185">Reference proteome</keyword>
<dbReference type="PANTHER" id="PTHR30086">
    <property type="entry name" value="ARGININE EXPORTER PROTEIN ARGO"/>
    <property type="match status" value="1"/>
</dbReference>
<dbReference type="InterPro" id="IPR001123">
    <property type="entry name" value="LeuE-type"/>
</dbReference>